<organism evidence="2 3">
    <name type="scientific">Salisediminibacterium beveridgei</name>
    <dbReference type="NCBI Taxonomy" id="632773"/>
    <lineage>
        <taxon>Bacteria</taxon>
        <taxon>Bacillati</taxon>
        <taxon>Bacillota</taxon>
        <taxon>Bacilli</taxon>
        <taxon>Bacillales</taxon>
        <taxon>Bacillaceae</taxon>
        <taxon>Salisediminibacterium</taxon>
    </lineage>
</organism>
<protein>
    <submittedName>
        <fullName evidence="2">Uncharacterized protein</fullName>
    </submittedName>
</protein>
<accession>A0A1D7QYV3</accession>
<dbReference type="STRING" id="632773.BBEV_2871"/>
<feature type="transmembrane region" description="Helical" evidence="1">
    <location>
        <begin position="6"/>
        <end position="27"/>
    </location>
</feature>
<proteinExistence type="predicted"/>
<gene>
    <name evidence="2" type="ORF">BBEV_2871</name>
</gene>
<evidence type="ECO:0000313" key="2">
    <source>
        <dbReference type="EMBL" id="AOM84196.1"/>
    </source>
</evidence>
<keyword evidence="1" id="KW-1133">Transmembrane helix</keyword>
<name>A0A1D7QYV3_9BACI</name>
<sequence>MTTIVLYQLLIFLVIGLAIYLIYKSVFVKLMKISKNLPLKTFGVFLIALAMTVPFALTLESDKALERQVSESGMIEAHEEEALSLIEAGDRERLLNEYRTMEGTFARSAFSEELEIRNGTDYAPQTHVVLDIDPDYGDDISVIFVYPHSEFNERVVTDLLPEGSLELVTNSLWTVFEDRPLEMSSIEPMFAVKQFTTEAADYGMFSGGGLTASSAKPILWIQAPDRVVLSGYNEITRIERQEEQ</sequence>
<dbReference type="RefSeq" id="WP_069366098.1">
    <property type="nucleotide sequence ID" value="NZ_CP012502.1"/>
</dbReference>
<evidence type="ECO:0000256" key="1">
    <source>
        <dbReference type="SAM" id="Phobius"/>
    </source>
</evidence>
<dbReference type="EMBL" id="CP012502">
    <property type="protein sequence ID" value="AOM84196.1"/>
    <property type="molecule type" value="Genomic_DNA"/>
</dbReference>
<keyword evidence="1" id="KW-0472">Membrane</keyword>
<keyword evidence="3" id="KW-1185">Reference proteome</keyword>
<dbReference type="Proteomes" id="UP000094463">
    <property type="component" value="Chromosome"/>
</dbReference>
<keyword evidence="1" id="KW-0812">Transmembrane</keyword>
<dbReference type="KEGG" id="bbev:BBEV_2871"/>
<dbReference type="OrthoDB" id="9846824at2"/>
<reference evidence="2 3" key="1">
    <citation type="submission" date="2015-08" db="EMBL/GenBank/DDBJ databases">
        <title>The complete genome sequence of Bacillus beveridgei MLTeJB.</title>
        <authorList>
            <person name="Hanson T.E."/>
            <person name="Mesa C."/>
            <person name="Basesman S.M."/>
            <person name="Oremland R.S."/>
        </authorList>
    </citation>
    <scope>NUCLEOTIDE SEQUENCE [LARGE SCALE GENOMIC DNA]</scope>
    <source>
        <strain evidence="2 3">MLTeJB</strain>
    </source>
</reference>
<dbReference type="AlphaFoldDB" id="A0A1D7QYV3"/>
<feature type="transmembrane region" description="Helical" evidence="1">
    <location>
        <begin position="39"/>
        <end position="59"/>
    </location>
</feature>
<evidence type="ECO:0000313" key="3">
    <source>
        <dbReference type="Proteomes" id="UP000094463"/>
    </source>
</evidence>